<feature type="DNA-binding region" description="OmpR/PhoB-type" evidence="8">
    <location>
        <begin position="134"/>
        <end position="233"/>
    </location>
</feature>
<dbReference type="CDD" id="cd00383">
    <property type="entry name" value="trans_reg_C"/>
    <property type="match status" value="1"/>
</dbReference>
<dbReference type="Pfam" id="PF00486">
    <property type="entry name" value="Trans_reg_C"/>
    <property type="match status" value="1"/>
</dbReference>
<keyword evidence="12" id="KW-1185">Reference proteome</keyword>
<dbReference type="PROSITE" id="PS50110">
    <property type="entry name" value="RESPONSE_REGULATORY"/>
    <property type="match status" value="1"/>
</dbReference>
<evidence type="ECO:0000256" key="5">
    <source>
        <dbReference type="ARBA" id="ARBA00023125"/>
    </source>
</evidence>
<dbReference type="AlphaFoldDB" id="A0A521D420"/>
<evidence type="ECO:0000256" key="8">
    <source>
        <dbReference type="PROSITE-ProRule" id="PRU01091"/>
    </source>
</evidence>
<dbReference type="GO" id="GO:0032993">
    <property type="term" value="C:protein-DNA complex"/>
    <property type="evidence" value="ECO:0007669"/>
    <property type="project" value="TreeGrafter"/>
</dbReference>
<dbReference type="GO" id="GO:0000156">
    <property type="term" value="F:phosphorelay response regulator activity"/>
    <property type="evidence" value="ECO:0007669"/>
    <property type="project" value="TreeGrafter"/>
</dbReference>
<evidence type="ECO:0000256" key="3">
    <source>
        <dbReference type="ARBA" id="ARBA00023012"/>
    </source>
</evidence>
<dbReference type="FunFam" id="1.10.10.10:FF:000018">
    <property type="entry name" value="DNA-binding response regulator ResD"/>
    <property type="match status" value="1"/>
</dbReference>
<evidence type="ECO:0000259" key="10">
    <source>
        <dbReference type="PROSITE" id="PS51755"/>
    </source>
</evidence>
<dbReference type="InterPro" id="IPR016032">
    <property type="entry name" value="Sig_transdc_resp-reg_C-effctor"/>
</dbReference>
<evidence type="ECO:0000256" key="1">
    <source>
        <dbReference type="ARBA" id="ARBA00004496"/>
    </source>
</evidence>
<dbReference type="Proteomes" id="UP000315636">
    <property type="component" value="Unassembled WGS sequence"/>
</dbReference>
<organism evidence="11 12">
    <name type="scientific">Melghirimyces algeriensis</name>
    <dbReference type="NCBI Taxonomy" id="910412"/>
    <lineage>
        <taxon>Bacteria</taxon>
        <taxon>Bacillati</taxon>
        <taxon>Bacillota</taxon>
        <taxon>Bacilli</taxon>
        <taxon>Bacillales</taxon>
        <taxon>Thermoactinomycetaceae</taxon>
        <taxon>Melghirimyces</taxon>
    </lineage>
</organism>
<evidence type="ECO:0000256" key="4">
    <source>
        <dbReference type="ARBA" id="ARBA00023015"/>
    </source>
</evidence>
<dbReference type="InterPro" id="IPR001867">
    <property type="entry name" value="OmpR/PhoB-type_DNA-bd"/>
</dbReference>
<keyword evidence="6" id="KW-0804">Transcription</keyword>
<evidence type="ECO:0000313" key="11">
    <source>
        <dbReference type="EMBL" id="SMO65660.1"/>
    </source>
</evidence>
<dbReference type="InterPro" id="IPR036388">
    <property type="entry name" value="WH-like_DNA-bd_sf"/>
</dbReference>
<dbReference type="GO" id="GO:0000976">
    <property type="term" value="F:transcription cis-regulatory region binding"/>
    <property type="evidence" value="ECO:0007669"/>
    <property type="project" value="TreeGrafter"/>
</dbReference>
<dbReference type="Gene3D" id="3.40.50.2300">
    <property type="match status" value="1"/>
</dbReference>
<dbReference type="SUPFAM" id="SSF46894">
    <property type="entry name" value="C-terminal effector domain of the bipartite response regulators"/>
    <property type="match status" value="1"/>
</dbReference>
<dbReference type="InterPro" id="IPR001789">
    <property type="entry name" value="Sig_transdc_resp-reg_receiver"/>
</dbReference>
<feature type="modified residue" description="4-aspartylphosphate" evidence="7">
    <location>
        <position position="54"/>
    </location>
</feature>
<dbReference type="RefSeq" id="WP_142505406.1">
    <property type="nucleotide sequence ID" value="NZ_FXTI01000005.1"/>
</dbReference>
<keyword evidence="4" id="KW-0805">Transcription regulation</keyword>
<dbReference type="InterPro" id="IPR011006">
    <property type="entry name" value="CheY-like_superfamily"/>
</dbReference>
<keyword evidence="5 8" id="KW-0238">DNA-binding</keyword>
<dbReference type="PANTHER" id="PTHR48111:SF26">
    <property type="entry name" value="STAGE 0 SPORULATION PROTEIN A HOMOLOG"/>
    <property type="match status" value="1"/>
</dbReference>
<evidence type="ECO:0000256" key="2">
    <source>
        <dbReference type="ARBA" id="ARBA00022553"/>
    </source>
</evidence>
<dbReference type="Gene3D" id="6.10.250.690">
    <property type="match status" value="1"/>
</dbReference>
<dbReference type="SMART" id="SM00448">
    <property type="entry name" value="REC"/>
    <property type="match status" value="1"/>
</dbReference>
<feature type="domain" description="OmpR/PhoB-type" evidence="10">
    <location>
        <begin position="134"/>
        <end position="233"/>
    </location>
</feature>
<dbReference type="SMART" id="SM00862">
    <property type="entry name" value="Trans_reg_C"/>
    <property type="match status" value="1"/>
</dbReference>
<dbReference type="FunFam" id="3.40.50.2300:FF:000001">
    <property type="entry name" value="DNA-binding response regulator PhoB"/>
    <property type="match status" value="1"/>
</dbReference>
<dbReference type="PROSITE" id="PS51755">
    <property type="entry name" value="OMPR_PHOB"/>
    <property type="match status" value="1"/>
</dbReference>
<dbReference type="PANTHER" id="PTHR48111">
    <property type="entry name" value="REGULATOR OF RPOS"/>
    <property type="match status" value="1"/>
</dbReference>
<accession>A0A521D420</accession>
<evidence type="ECO:0000256" key="7">
    <source>
        <dbReference type="PROSITE-ProRule" id="PRU00169"/>
    </source>
</evidence>
<name>A0A521D420_9BACL</name>
<sequence>MDDIQILIVDDEKEIRDLLKKYLERELYTVDVAVNGEEALHLFDKKPYNLLILDLMMPKVDGIEVCRRIRKESNVPILMLTAKDQEVDKVLGLGIGADDYITKPFSINEVIARIKALLRRFLILGSKEELRENQATIAFKDLTIDVKKYTLTIAEKEIPLTAKEFELLKFLASHPGQVFTKTQLFRNVWGSNYIEDDNTVMVHIRKLRKKIEADPSKPQYIQTVWGIGYKFVGDKDEK</sequence>
<proteinExistence type="predicted"/>
<dbReference type="GO" id="GO:0005829">
    <property type="term" value="C:cytosol"/>
    <property type="evidence" value="ECO:0007669"/>
    <property type="project" value="TreeGrafter"/>
</dbReference>
<dbReference type="InterPro" id="IPR039420">
    <property type="entry name" value="WalR-like"/>
</dbReference>
<dbReference type="Pfam" id="PF00072">
    <property type="entry name" value="Response_reg"/>
    <property type="match status" value="1"/>
</dbReference>
<dbReference type="Gene3D" id="1.10.10.10">
    <property type="entry name" value="Winged helix-like DNA-binding domain superfamily/Winged helix DNA-binding domain"/>
    <property type="match status" value="1"/>
</dbReference>
<keyword evidence="3" id="KW-0902">Two-component regulatory system</keyword>
<keyword evidence="2 7" id="KW-0597">Phosphoprotein</keyword>
<gene>
    <name evidence="11" type="ORF">SAMN06264849_10570</name>
</gene>
<evidence type="ECO:0000259" key="9">
    <source>
        <dbReference type="PROSITE" id="PS50110"/>
    </source>
</evidence>
<dbReference type="GO" id="GO:0006355">
    <property type="term" value="P:regulation of DNA-templated transcription"/>
    <property type="evidence" value="ECO:0007669"/>
    <property type="project" value="InterPro"/>
</dbReference>
<dbReference type="EMBL" id="FXTI01000005">
    <property type="protein sequence ID" value="SMO65660.1"/>
    <property type="molecule type" value="Genomic_DNA"/>
</dbReference>
<dbReference type="SUPFAM" id="SSF52172">
    <property type="entry name" value="CheY-like"/>
    <property type="match status" value="1"/>
</dbReference>
<protein>
    <submittedName>
        <fullName evidence="11">DNA-binding response regulator, OmpR family, contains REC and winged-helix (WHTH) domain</fullName>
    </submittedName>
</protein>
<evidence type="ECO:0000313" key="12">
    <source>
        <dbReference type="Proteomes" id="UP000315636"/>
    </source>
</evidence>
<dbReference type="OrthoDB" id="9790442at2"/>
<evidence type="ECO:0000256" key="6">
    <source>
        <dbReference type="ARBA" id="ARBA00023163"/>
    </source>
</evidence>
<feature type="domain" description="Response regulatory" evidence="9">
    <location>
        <begin position="5"/>
        <end position="118"/>
    </location>
</feature>
<comment type="subcellular location">
    <subcellularLocation>
        <location evidence="1">Cytoplasm</location>
    </subcellularLocation>
</comment>
<reference evidence="11 12" key="1">
    <citation type="submission" date="2017-05" db="EMBL/GenBank/DDBJ databases">
        <authorList>
            <person name="Varghese N."/>
            <person name="Submissions S."/>
        </authorList>
    </citation>
    <scope>NUCLEOTIDE SEQUENCE [LARGE SCALE GENOMIC DNA]</scope>
    <source>
        <strain evidence="11 12">DSM 45474</strain>
    </source>
</reference>